<dbReference type="EMBL" id="JABMOJ010000478">
    <property type="protein sequence ID" value="NQV66208.1"/>
    <property type="molecule type" value="Genomic_DNA"/>
</dbReference>
<proteinExistence type="predicted"/>
<feature type="transmembrane region" description="Helical" evidence="1">
    <location>
        <begin position="83"/>
        <end position="103"/>
    </location>
</feature>
<evidence type="ECO:0008006" key="4">
    <source>
        <dbReference type="Google" id="ProtNLM"/>
    </source>
</evidence>
<reference evidence="2" key="1">
    <citation type="submission" date="2020-05" db="EMBL/GenBank/DDBJ databases">
        <title>Sulfur intermediates as new biogeochemical hubs in an aquatic model microbial ecosystem.</title>
        <authorList>
            <person name="Vigneron A."/>
        </authorList>
    </citation>
    <scope>NUCLEOTIDE SEQUENCE</scope>
    <source>
        <strain evidence="2">Bin.250</strain>
    </source>
</reference>
<protein>
    <recommendedName>
        <fullName evidence="4">Ferric reductase like transmembrane component</fullName>
    </recommendedName>
</protein>
<organism evidence="2 3">
    <name type="scientific">SAR86 cluster bacterium</name>
    <dbReference type="NCBI Taxonomy" id="2030880"/>
    <lineage>
        <taxon>Bacteria</taxon>
        <taxon>Pseudomonadati</taxon>
        <taxon>Pseudomonadota</taxon>
        <taxon>Gammaproteobacteria</taxon>
        <taxon>SAR86 cluster</taxon>
    </lineage>
</organism>
<gene>
    <name evidence="2" type="ORF">HQ497_12675</name>
</gene>
<feature type="transmembrane region" description="Helical" evidence="1">
    <location>
        <begin position="42"/>
        <end position="62"/>
    </location>
</feature>
<accession>A0A973A9W6</accession>
<evidence type="ECO:0000313" key="3">
    <source>
        <dbReference type="Proteomes" id="UP000754644"/>
    </source>
</evidence>
<keyword evidence="1" id="KW-0812">Transmembrane</keyword>
<evidence type="ECO:0000256" key="1">
    <source>
        <dbReference type="SAM" id="Phobius"/>
    </source>
</evidence>
<evidence type="ECO:0000313" key="2">
    <source>
        <dbReference type="EMBL" id="NQV66208.1"/>
    </source>
</evidence>
<feature type="transmembrane region" description="Helical" evidence="1">
    <location>
        <begin position="12"/>
        <end position="30"/>
    </location>
</feature>
<keyword evidence="1" id="KW-0472">Membrane</keyword>
<comment type="caution">
    <text evidence="2">The sequence shown here is derived from an EMBL/GenBank/DDBJ whole genome shotgun (WGS) entry which is preliminary data.</text>
</comment>
<keyword evidence="1" id="KW-1133">Transmembrane helix</keyword>
<feature type="transmembrane region" description="Helical" evidence="1">
    <location>
        <begin position="109"/>
        <end position="130"/>
    </location>
</feature>
<dbReference type="AlphaFoldDB" id="A0A973A9W6"/>
<feature type="transmembrane region" description="Helical" evidence="1">
    <location>
        <begin position="262"/>
        <end position="286"/>
    </location>
</feature>
<sequence>MHISFLNHANGRYFWVAIALVGASIVAYLLQEPHQTPNGGTWLGYTLGTMGALLILWLIYLGRRKRNFAAGWGTVRGWVSAHVYLGTSLLVVATLHTGFQFGINVHTLAYVLMCVVIVSGLYGVWAYRTYPEARNELKRSQTLDDIFLQLEDIDGQLKRDVSALAADIRGVVSSAIDRTEIGGGMYAQLAGVDSSKVMIDGNVYPNTDQVRVVAWLVQRLSLAEGSETGKLSAVVRSYGARQKLLQVIRSDIRFQALQEAWLYLHVPLSIALLAALLTHIVSVFIYW</sequence>
<dbReference type="Proteomes" id="UP000754644">
    <property type="component" value="Unassembled WGS sequence"/>
</dbReference>
<name>A0A973A9W6_9GAMM</name>